<dbReference type="CDD" id="cd07402">
    <property type="entry name" value="MPP_GpdQ"/>
    <property type="match status" value="1"/>
</dbReference>
<evidence type="ECO:0000256" key="4">
    <source>
        <dbReference type="ARBA" id="ARBA00025742"/>
    </source>
</evidence>
<gene>
    <name evidence="6" type="ORF">BCF53_107175</name>
</gene>
<comment type="similarity">
    <text evidence="4">Belongs to the cyclic nucleotide phosphodiesterase class-III family.</text>
</comment>
<dbReference type="InterPro" id="IPR029052">
    <property type="entry name" value="Metallo-depent_PP-like"/>
</dbReference>
<dbReference type="Proteomes" id="UP000295793">
    <property type="component" value="Unassembled WGS sequence"/>
</dbReference>
<keyword evidence="7" id="KW-1185">Reference proteome</keyword>
<sequence length="263" mass="29626">MAQTFTLVQITDPHLHASPDGTLLGMNTENSLKLIVERIAQTVPKIDMILATGDIAQDSSVQAYKNFLSHIKPLKAPMRWIPGNHDSRENMAEACIGLDHSDPVVELGDWVIVLLDSIVPKKVYGELAPDQLELLENTLEQHKDRHVLLTFHHHPLDMECKWIDSIGIRNPEALHKVLSKYENVRATLFGHVHQDSDRVINGMRYISTPSTCVQFLPKSEDFGIDTLGPGYRTLTLLPNGDIETFVERVKGPEFEIDFSQKGY</sequence>
<proteinExistence type="inferred from homology"/>
<comment type="caution">
    <text evidence="6">The sequence shown here is derived from an EMBL/GenBank/DDBJ whole genome shotgun (WGS) entry which is preliminary data.</text>
</comment>
<evidence type="ECO:0000259" key="5">
    <source>
        <dbReference type="Pfam" id="PF00149"/>
    </source>
</evidence>
<dbReference type="RefSeq" id="WP_132701597.1">
    <property type="nucleotide sequence ID" value="NZ_SLZR01000007.1"/>
</dbReference>
<evidence type="ECO:0000256" key="1">
    <source>
        <dbReference type="ARBA" id="ARBA00022723"/>
    </source>
</evidence>
<dbReference type="Gene3D" id="3.60.21.10">
    <property type="match status" value="1"/>
</dbReference>
<accession>A0A4R3I7B6</accession>
<dbReference type="OrthoDB" id="9784378at2"/>
<dbReference type="NCBIfam" id="NF008359">
    <property type="entry name" value="PRK11148.1"/>
    <property type="match status" value="1"/>
</dbReference>
<evidence type="ECO:0000313" key="6">
    <source>
        <dbReference type="EMBL" id="TCS41160.1"/>
    </source>
</evidence>
<dbReference type="InterPro" id="IPR004843">
    <property type="entry name" value="Calcineurin-like_PHP"/>
</dbReference>
<reference evidence="6 7" key="1">
    <citation type="submission" date="2019-03" db="EMBL/GenBank/DDBJ databases">
        <title>Genomic Encyclopedia of Archaeal and Bacterial Type Strains, Phase II (KMG-II): from individual species to whole genera.</title>
        <authorList>
            <person name="Goeker M."/>
        </authorList>
    </citation>
    <scope>NUCLEOTIDE SEQUENCE [LARGE SCALE GENOMIC DNA]</scope>
    <source>
        <strain evidence="6 7">DSM 15388</strain>
    </source>
</reference>
<dbReference type="AlphaFoldDB" id="A0A4R3I7B6"/>
<dbReference type="PANTHER" id="PTHR42988:SF2">
    <property type="entry name" value="CYCLIC NUCLEOTIDE PHOSPHODIESTERASE CBUA0032-RELATED"/>
    <property type="match status" value="1"/>
</dbReference>
<organism evidence="6 7">
    <name type="scientific">Reinekea marinisedimentorum</name>
    <dbReference type="NCBI Taxonomy" id="230495"/>
    <lineage>
        <taxon>Bacteria</taxon>
        <taxon>Pseudomonadati</taxon>
        <taxon>Pseudomonadota</taxon>
        <taxon>Gammaproteobacteria</taxon>
        <taxon>Oceanospirillales</taxon>
        <taxon>Saccharospirillaceae</taxon>
        <taxon>Reinekea</taxon>
    </lineage>
</organism>
<keyword evidence="1" id="KW-0479">Metal-binding</keyword>
<dbReference type="EMBL" id="SLZR01000007">
    <property type="protein sequence ID" value="TCS41160.1"/>
    <property type="molecule type" value="Genomic_DNA"/>
</dbReference>
<dbReference type="GO" id="GO:0046872">
    <property type="term" value="F:metal ion binding"/>
    <property type="evidence" value="ECO:0007669"/>
    <property type="project" value="UniProtKB-KW"/>
</dbReference>
<evidence type="ECO:0000256" key="2">
    <source>
        <dbReference type="ARBA" id="ARBA00022801"/>
    </source>
</evidence>
<name>A0A4R3I7B6_9GAMM</name>
<evidence type="ECO:0000256" key="3">
    <source>
        <dbReference type="ARBA" id="ARBA00023004"/>
    </source>
</evidence>
<dbReference type="InterPro" id="IPR050884">
    <property type="entry name" value="CNP_phosphodiesterase-III"/>
</dbReference>
<keyword evidence="2" id="KW-0378">Hydrolase</keyword>
<dbReference type="PANTHER" id="PTHR42988">
    <property type="entry name" value="PHOSPHOHYDROLASE"/>
    <property type="match status" value="1"/>
</dbReference>
<dbReference type="SUPFAM" id="SSF56300">
    <property type="entry name" value="Metallo-dependent phosphatases"/>
    <property type="match status" value="1"/>
</dbReference>
<evidence type="ECO:0000313" key="7">
    <source>
        <dbReference type="Proteomes" id="UP000295793"/>
    </source>
</evidence>
<dbReference type="InterPro" id="IPR026575">
    <property type="entry name" value="GpdQ/CpdA-like"/>
</dbReference>
<keyword evidence="3" id="KW-0408">Iron</keyword>
<dbReference type="GO" id="GO:0004112">
    <property type="term" value="F:cyclic-nucleotide phosphodiesterase activity"/>
    <property type="evidence" value="ECO:0007669"/>
    <property type="project" value="InterPro"/>
</dbReference>
<protein>
    <submittedName>
        <fullName evidence="6">Icc protein</fullName>
    </submittedName>
</protein>
<feature type="domain" description="Calcineurin-like phosphoesterase" evidence="5">
    <location>
        <begin position="6"/>
        <end position="194"/>
    </location>
</feature>
<dbReference type="Pfam" id="PF00149">
    <property type="entry name" value="Metallophos"/>
    <property type="match status" value="1"/>
</dbReference>